<feature type="region of interest" description="Disordered" evidence="6">
    <location>
        <begin position="1104"/>
        <end position="1142"/>
    </location>
</feature>
<feature type="compositionally biased region" description="Polar residues" evidence="6">
    <location>
        <begin position="2665"/>
        <end position="2681"/>
    </location>
</feature>
<dbReference type="InterPro" id="IPR012921">
    <property type="entry name" value="SPOC_C"/>
</dbReference>
<feature type="domain" description="PHD-type" evidence="7">
    <location>
        <begin position="1642"/>
        <end position="1696"/>
    </location>
</feature>
<feature type="region of interest" description="Disordered" evidence="6">
    <location>
        <begin position="987"/>
        <end position="1008"/>
    </location>
</feature>
<keyword evidence="2 4" id="KW-0863">Zinc-finger</keyword>
<dbReference type="PROSITE" id="PS50016">
    <property type="entry name" value="ZF_PHD_2"/>
    <property type="match status" value="1"/>
</dbReference>
<reference evidence="9 10" key="1">
    <citation type="journal article" date="2022" name="Nat. Ecol. Evol.">
        <title>A masculinizing supergene underlies an exaggerated male reproductive morph in a spider.</title>
        <authorList>
            <person name="Hendrickx F."/>
            <person name="De Corte Z."/>
            <person name="Sonet G."/>
            <person name="Van Belleghem S.M."/>
            <person name="Kostlbacher S."/>
            <person name="Vangestel C."/>
        </authorList>
    </citation>
    <scope>NUCLEOTIDE SEQUENCE [LARGE SCALE GENOMIC DNA]</scope>
    <source>
        <strain evidence="9">W744_W776</strain>
    </source>
</reference>
<evidence type="ECO:0000256" key="3">
    <source>
        <dbReference type="ARBA" id="ARBA00022833"/>
    </source>
</evidence>
<dbReference type="EMBL" id="JAFNEN010000124">
    <property type="protein sequence ID" value="KAG8193339.1"/>
    <property type="molecule type" value="Genomic_DNA"/>
</dbReference>
<proteinExistence type="predicted"/>
<dbReference type="InterPro" id="IPR003618">
    <property type="entry name" value="TFIIS_cen_dom"/>
</dbReference>
<feature type="region of interest" description="Disordered" evidence="6">
    <location>
        <begin position="2800"/>
        <end position="2827"/>
    </location>
</feature>
<dbReference type="InterPro" id="IPR041588">
    <property type="entry name" value="Integrase_H2C2"/>
</dbReference>
<dbReference type="PANTHER" id="PTHR11477">
    <property type="entry name" value="TRANSCRIPTION FACTOR S-II ZINC FINGER DOMAIN-CONTAINING PROTEIN"/>
    <property type="match status" value="1"/>
</dbReference>
<dbReference type="Gene3D" id="1.10.472.30">
    <property type="entry name" value="Transcription elongation factor S-II, central domain"/>
    <property type="match status" value="1"/>
</dbReference>
<feature type="region of interest" description="Disordered" evidence="6">
    <location>
        <begin position="1957"/>
        <end position="1980"/>
    </location>
</feature>
<dbReference type="GO" id="GO:0005634">
    <property type="term" value="C:nucleus"/>
    <property type="evidence" value="ECO:0007669"/>
    <property type="project" value="TreeGrafter"/>
</dbReference>
<dbReference type="InterPro" id="IPR019787">
    <property type="entry name" value="Znf_PHD-finger"/>
</dbReference>
<dbReference type="InterPro" id="IPR019786">
    <property type="entry name" value="Zinc_finger_PHD-type_CS"/>
</dbReference>
<dbReference type="Pfam" id="PF00628">
    <property type="entry name" value="PHD"/>
    <property type="match status" value="1"/>
</dbReference>
<feature type="region of interest" description="Disordered" evidence="6">
    <location>
        <begin position="1213"/>
        <end position="1238"/>
    </location>
</feature>
<dbReference type="Gene3D" id="3.30.420.10">
    <property type="entry name" value="Ribonuclease H-like superfamily/Ribonuclease H"/>
    <property type="match status" value="1"/>
</dbReference>
<dbReference type="PROSITE" id="PS51321">
    <property type="entry name" value="TFIIS_CENTRAL"/>
    <property type="match status" value="1"/>
</dbReference>
<dbReference type="GO" id="GO:0003676">
    <property type="term" value="F:nucleic acid binding"/>
    <property type="evidence" value="ECO:0007669"/>
    <property type="project" value="InterPro"/>
</dbReference>
<dbReference type="CDD" id="cd15552">
    <property type="entry name" value="PHD_PHF3_like"/>
    <property type="match status" value="1"/>
</dbReference>
<dbReference type="InterPro" id="IPR036397">
    <property type="entry name" value="RNaseH_sf"/>
</dbReference>
<dbReference type="InterPro" id="IPR013083">
    <property type="entry name" value="Znf_RING/FYVE/PHD"/>
</dbReference>
<dbReference type="SUPFAM" id="SSF46942">
    <property type="entry name" value="Elongation factor TFIIS domain 2"/>
    <property type="match status" value="1"/>
</dbReference>
<feature type="compositionally biased region" description="Basic and acidic residues" evidence="6">
    <location>
        <begin position="1958"/>
        <end position="1980"/>
    </location>
</feature>
<evidence type="ECO:0000256" key="4">
    <source>
        <dbReference type="PROSITE-ProRule" id="PRU00146"/>
    </source>
</evidence>
<protein>
    <recommendedName>
        <fullName evidence="11">PHD finger protein 3</fullName>
    </recommendedName>
</protein>
<feature type="compositionally biased region" description="Basic and acidic residues" evidence="6">
    <location>
        <begin position="1577"/>
        <end position="1594"/>
    </location>
</feature>
<feature type="compositionally biased region" description="Polar residues" evidence="6">
    <location>
        <begin position="1025"/>
        <end position="1035"/>
    </location>
</feature>
<evidence type="ECO:0000313" key="10">
    <source>
        <dbReference type="Proteomes" id="UP000827092"/>
    </source>
</evidence>
<dbReference type="GO" id="GO:0008270">
    <property type="term" value="F:zinc ion binding"/>
    <property type="evidence" value="ECO:0007669"/>
    <property type="project" value="UniProtKB-KW"/>
</dbReference>
<dbReference type="Pfam" id="PF07744">
    <property type="entry name" value="SPOC"/>
    <property type="match status" value="1"/>
</dbReference>
<feature type="region of interest" description="Disordered" evidence="6">
    <location>
        <begin position="914"/>
        <end position="937"/>
    </location>
</feature>
<keyword evidence="5" id="KW-0175">Coiled coil</keyword>
<dbReference type="InterPro" id="IPR011011">
    <property type="entry name" value="Znf_FYVE_PHD"/>
</dbReference>
<dbReference type="Pfam" id="PF17921">
    <property type="entry name" value="Integrase_H2C2"/>
    <property type="match status" value="1"/>
</dbReference>
<feature type="region of interest" description="Disordered" evidence="6">
    <location>
        <begin position="2665"/>
        <end position="2698"/>
    </location>
</feature>
<dbReference type="Gene3D" id="3.30.40.10">
    <property type="entry name" value="Zinc/RING finger domain, C3HC4 (zinc finger)"/>
    <property type="match status" value="1"/>
</dbReference>
<feature type="region of interest" description="Disordered" evidence="6">
    <location>
        <begin position="2415"/>
        <end position="2459"/>
    </location>
</feature>
<evidence type="ECO:0000256" key="2">
    <source>
        <dbReference type="ARBA" id="ARBA00022771"/>
    </source>
</evidence>
<evidence type="ECO:0000259" key="7">
    <source>
        <dbReference type="PROSITE" id="PS50016"/>
    </source>
</evidence>
<evidence type="ECO:0000256" key="6">
    <source>
        <dbReference type="SAM" id="MobiDB-lite"/>
    </source>
</evidence>
<dbReference type="PANTHER" id="PTHR11477:SF51">
    <property type="entry name" value="PROTEIN PARTNER OF SNF, ISOFORM B"/>
    <property type="match status" value="1"/>
</dbReference>
<feature type="domain" description="TFIIS central" evidence="8">
    <location>
        <begin position="1989"/>
        <end position="2109"/>
    </location>
</feature>
<feature type="region of interest" description="Disordered" evidence="6">
    <location>
        <begin position="1260"/>
        <end position="1303"/>
    </location>
</feature>
<dbReference type="Proteomes" id="UP000827092">
    <property type="component" value="Unassembled WGS sequence"/>
</dbReference>
<dbReference type="CDD" id="cd21541">
    <property type="entry name" value="SPOC_PHF3-like"/>
    <property type="match status" value="1"/>
</dbReference>
<name>A0AAV6V9P7_9ARAC</name>
<feature type="region of interest" description="Disordered" evidence="6">
    <location>
        <begin position="1571"/>
        <end position="1608"/>
    </location>
</feature>
<dbReference type="FunFam" id="1.10.340.70:FF:000001">
    <property type="entry name" value="Retrovirus-related Pol polyprotein from transposon gypsy-like Protein"/>
    <property type="match status" value="1"/>
</dbReference>
<feature type="region of interest" description="Disordered" evidence="6">
    <location>
        <begin position="1025"/>
        <end position="1086"/>
    </location>
</feature>
<feature type="compositionally biased region" description="Basic and acidic residues" evidence="6">
    <location>
        <begin position="1109"/>
        <end position="1128"/>
    </location>
</feature>
<dbReference type="InterPro" id="IPR001965">
    <property type="entry name" value="Znf_PHD"/>
</dbReference>
<dbReference type="SMART" id="SM00510">
    <property type="entry name" value="TFS2M"/>
    <property type="match status" value="1"/>
</dbReference>
<evidence type="ECO:0000313" key="9">
    <source>
        <dbReference type="EMBL" id="KAG8193339.1"/>
    </source>
</evidence>
<dbReference type="Pfam" id="PF07500">
    <property type="entry name" value="TFIIS_M"/>
    <property type="match status" value="1"/>
</dbReference>
<feature type="compositionally biased region" description="Polar residues" evidence="6">
    <location>
        <begin position="1280"/>
        <end position="1290"/>
    </location>
</feature>
<feature type="region of interest" description="Disordered" evidence="6">
    <location>
        <begin position="1332"/>
        <end position="1351"/>
    </location>
</feature>
<organism evidence="9 10">
    <name type="scientific">Oedothorax gibbosus</name>
    <dbReference type="NCBI Taxonomy" id="931172"/>
    <lineage>
        <taxon>Eukaryota</taxon>
        <taxon>Metazoa</taxon>
        <taxon>Ecdysozoa</taxon>
        <taxon>Arthropoda</taxon>
        <taxon>Chelicerata</taxon>
        <taxon>Arachnida</taxon>
        <taxon>Araneae</taxon>
        <taxon>Araneomorphae</taxon>
        <taxon>Entelegynae</taxon>
        <taxon>Araneoidea</taxon>
        <taxon>Linyphiidae</taxon>
        <taxon>Erigoninae</taxon>
        <taxon>Oedothorax</taxon>
    </lineage>
</organism>
<feature type="compositionally biased region" description="Polar residues" evidence="6">
    <location>
        <begin position="916"/>
        <end position="926"/>
    </location>
</feature>
<accession>A0AAV6V9P7</accession>
<dbReference type="PROSITE" id="PS01359">
    <property type="entry name" value="ZF_PHD_1"/>
    <property type="match status" value="1"/>
</dbReference>
<comment type="caution">
    <text evidence="9">The sequence shown here is derived from an EMBL/GenBank/DDBJ whole genome shotgun (WGS) entry which is preliminary data.</text>
</comment>
<dbReference type="GO" id="GO:0006351">
    <property type="term" value="P:DNA-templated transcription"/>
    <property type="evidence" value="ECO:0007669"/>
    <property type="project" value="InterPro"/>
</dbReference>
<dbReference type="SUPFAM" id="SSF57903">
    <property type="entry name" value="FYVE/PHD zinc finger"/>
    <property type="match status" value="1"/>
</dbReference>
<evidence type="ECO:0000256" key="5">
    <source>
        <dbReference type="SAM" id="Coils"/>
    </source>
</evidence>
<keyword evidence="1" id="KW-0479">Metal-binding</keyword>
<feature type="compositionally biased region" description="Pro residues" evidence="6">
    <location>
        <begin position="2800"/>
        <end position="2821"/>
    </location>
</feature>
<dbReference type="SMART" id="SM00249">
    <property type="entry name" value="PHD"/>
    <property type="match status" value="1"/>
</dbReference>
<gene>
    <name evidence="9" type="ORF">JTE90_022969</name>
</gene>
<evidence type="ECO:0000259" key="8">
    <source>
        <dbReference type="PROSITE" id="PS51321"/>
    </source>
</evidence>
<keyword evidence="10" id="KW-1185">Reference proteome</keyword>
<sequence>MAYLLKYLNEDLMLVAHEMGVEVSENYCKVDIKKEIIAVKEYDEEVVKFQLDAMVEDRRVREERAYEIEKLRITQVADISLLPSGSGGNFRPVKNMKYVMQKYDLENSDMVLFLTLFERQARKVKIEERKFGPVFAPYLSQGRVNNTEATILRDSGTSVDVALAKFVNPEDYTGEVVWVKQALENYFQCLPITKIVLEGVGFGCIKTKAAIVDNSVDMEHYLLGNYTQELIDSIKHNSQPLNVVVTRSQAQRGKERTKGEIKLGKENKTDQGEFKVIPEEVRPELQLPVASGSKCQFDQIDSATFCREQKLCTDLKCIWEKVGEGKSTEFIEEKGLLFRKTRDHMGTERKQVLVPACYRKSILSLCREGLGGHTGVTKTKDKLLRYYYWPQFTKDADVFVKTCEPCQRVGKAQETRKAPLELVPIIKEVFSRVCIDTVGPLPCSGKGNRHLVTALCVASKYPEAVLVADIRSETVTGTLLLIFSRWDFTKVGIGVVLGQKGAKDLDHPVLYLSRKGSNLSRDAPYIDITADDKLPDLPLSLRKLIKLEHMYSTIPANTFKKTANGGSIFTTYKPVVRIRRLSKQEIELHTKKPLSLAILAAWNKTQIVLNDRKNGKKTKKAIRDKIFTTYNPIVRIHRLSDQEIESHTKKPLRLSKQEIELHKKRPLRRLTKQEIELHMKKNLHLSKQEIELHTKKTRIFTNLRDSFSNIILHELTDPIISLSKANIPLEDFNYKYLETISEKKDVAIVCKDVVKTIHYQLAINQWPTASKGKEVKSSPVINDIKTTMEFQVQDRSSFTIPDFGNIIPETNCSNQENFEDFKKSQHKIVLKDCQSKVKAFSKNFPVYPTSSLEEVDPSMDVSEKTSGINENIKLNLESKSVSDIATSNLEEADTSMDVDDKISGINKNIILDLESKSGSDNGTSNLEDADPSMYVNDETSGINENIKLVLESKSESDNATSNFEEADPSVDVNEKTSEINKNIDLESKSGFDNATSNLEEADPSMDVNDKISGINDNIILDLESKSGSDNATSNLEEADPSMDVNEKTSGINENIKLNLESKSESDNATSNLEESDPSVDKEKTSEINENLKIDLESKSISDKATSNFKEADSSEEEAAKEMLEKEESILEDEDASTCECKNIPGSEVKSSLIINDSKTPIEFQVQNRSSFTIPDFGNIISETYCSNHENFDDFKKTQLKIVLKDCQSKEKDFSKKFPVNPTSNLEEADPSMDVNDHTSEINENKKLDLESKSVSDNATSSLGKADFSLNPKTKPALSTGEASLYSTEPSLKNARSKKRKNSKIVNEVKIKSSNDSNHSFSKSLKKCERRLDEVDSNKRQKLSHTSDDASFSGKSEKITIVRDPKRRKTISSSDDVMFFNKLKVSKKNSTVMDCKLSHKMISSTVSPSNKLQKKKIARRDSFRHVINEDQPPLFSQPDVMIKVKSADIKKRKKCINQGLNLKSQISNTVFKETNCIIKQLDNVNGEISEKQNVNNSSICDQGLSSILNMNEFKELQSEDYVTDNLIEANSSYEGKHKVSVTDEDKLLVNNNEEKEISEHKSQSIIEKEFFENTSEVSEGKNSHKDQDMKSKDELETSNVKNITSKRKSSSKIRDAKKFCEDTNSDENVYMDFDEDEEDDPDKLWCICRKPHNSRFMIQCDKCEDWFHGSCVGVTKLMGRQLEKLKKEWWCRNCSSSDASISQKKVEASRDPIIKSGFKKGLKVTDEDPRLVVQEGQQQTIMYTLDSKPKESATGKAIIQKSRESSITKSSDLSIDKRKCSAVSESDRMSKLSSSLDHEDTFKIKNPDISSQKQSSLALKKASDHLKAHLKKDSITMSSKQIIKNNLPTYPKAQSNKRIIKYKEKSVVTKKQTCAQCQKEAKTNSCYCSDNCIDKHVAKCLKSMGGTEGTTKGRDFDSQKLVVVDRMKGTVIENGPTPKNIASWLKANPSFMIVYAPSTKKEPVSQKKDSDSNNRNEKKIATDEATKATMRLNIRKTLKNILIDRCKNADDVQLPEDDVEEIAKKIEEELHSLYKDNSFKYRAKYRSLMFNIKDPRNQGLFRNILKGNITPDNLVGMSSEELASSELVKWRENENQHLLDIIRREQLDHQKTSSGLLLKKTHKGEVEIEDELTSIIEHNIPQVISKEIASELEVLPEKEVKDTTHLHRSHLFDLKCKICTGKIVPPPSDEGISKKIRVAHSISVDTHSPTDSVEKSVSKLVGAKSSVSSAGDDSVDQVQSSTVRIQSPERALRPLASNFPSKSLIRAWKGVIFMQDTTKFLSSAYKVSGDSDKLRTELPDTIQVCGRIIPDQVWDYLGKLKQSGNKELIVIYFQPANDEEAAAYQSFYSYLSSRKRYGVVSNCSKKIKDFYIVPLSAASPVPVVLVPLDGPGLPTQRPNMLLGVIVHHKFTPASTAKTTKKKQSVPKVKLAKSNSSSFPPRSYTPPLPTSQSSKDPSKEDSDVIFIPNVDFKNITKLDSTESDKEKKKKILFDSIMAGVFNSSQVNEVSDSNEVLSMKDEDKPYDPEQDILSLTANSKEIEIVYDSNETHLKESENLEQHKKILDALTRKVEETNLEVNALQQSIEVPENEAVVQSPNASLIDINSVTQTGMSSFLDLPENLQKLLNTVRSKSSVKIKKTHEKGDVDMRIKDLFGKQLNFQINEVSDSSKASKTGLSHSYSFQAEPPPPVEKSDKPVVSDSPDLGIKLKTALPQEAKLFSNVNNELSLCWRSEDEPPPPGVDVKEISAPPLPPCVSNTLGQNSQQINVLNESAVPIPTPLPLGFSKHTPPPSIQPFSTLMAPPPFPPPPPPPPLPLPIPPPPENEDSFHEVQQYSNFDQIQNNEYLYQPEMFNDNQFEPFYEEGSSNQLWHAGQNFTGGLWNPLGQGEKRF</sequence>
<feature type="coiled-coil region" evidence="5">
    <location>
        <begin position="2556"/>
        <end position="2583"/>
    </location>
</feature>
<dbReference type="SUPFAM" id="SSF53098">
    <property type="entry name" value="Ribonuclease H-like"/>
    <property type="match status" value="1"/>
</dbReference>
<dbReference type="Gene3D" id="1.10.340.70">
    <property type="match status" value="1"/>
</dbReference>
<dbReference type="InterPro" id="IPR012337">
    <property type="entry name" value="RNaseH-like_sf"/>
</dbReference>
<dbReference type="InterPro" id="IPR036575">
    <property type="entry name" value="TFIIS_cen_dom_sf"/>
</dbReference>
<keyword evidence="3" id="KW-0862">Zinc</keyword>
<evidence type="ECO:0008006" key="11">
    <source>
        <dbReference type="Google" id="ProtNLM"/>
    </source>
</evidence>
<evidence type="ECO:0000256" key="1">
    <source>
        <dbReference type="ARBA" id="ARBA00022723"/>
    </source>
</evidence>